<protein>
    <submittedName>
        <fullName evidence="2">Putative NBD/HSP70 family sugar kinase</fullName>
    </submittedName>
</protein>
<dbReference type="InterPro" id="IPR036390">
    <property type="entry name" value="WH_DNA-bd_sf"/>
</dbReference>
<dbReference type="InterPro" id="IPR000600">
    <property type="entry name" value="ROK"/>
</dbReference>
<dbReference type="Pfam" id="PF00480">
    <property type="entry name" value="ROK"/>
    <property type="match status" value="1"/>
</dbReference>
<comment type="caution">
    <text evidence="2">The sequence shown here is derived from an EMBL/GenBank/DDBJ whole genome shotgun (WGS) entry which is preliminary data.</text>
</comment>
<keyword evidence="3" id="KW-1185">Reference proteome</keyword>
<dbReference type="InterPro" id="IPR043129">
    <property type="entry name" value="ATPase_NBD"/>
</dbReference>
<keyword evidence="2" id="KW-0418">Kinase</keyword>
<dbReference type="PANTHER" id="PTHR18964:SF149">
    <property type="entry name" value="BIFUNCTIONAL UDP-N-ACETYLGLUCOSAMINE 2-EPIMERASE_N-ACETYLMANNOSAMINE KINASE"/>
    <property type="match status" value="1"/>
</dbReference>
<dbReference type="GO" id="GO:0016301">
    <property type="term" value="F:kinase activity"/>
    <property type="evidence" value="ECO:0007669"/>
    <property type="project" value="UniProtKB-KW"/>
</dbReference>
<evidence type="ECO:0000313" key="2">
    <source>
        <dbReference type="EMBL" id="NYK08929.1"/>
    </source>
</evidence>
<dbReference type="PANTHER" id="PTHR18964">
    <property type="entry name" value="ROK (REPRESSOR, ORF, KINASE) FAMILY"/>
    <property type="match status" value="1"/>
</dbReference>
<gene>
    <name evidence="2" type="ORF">HNR14_000810</name>
</gene>
<keyword evidence="2" id="KW-0808">Transferase</keyword>
<name>A0A853DN48_9MICO</name>
<dbReference type="SUPFAM" id="SSF46785">
    <property type="entry name" value="Winged helix' DNA-binding domain"/>
    <property type="match status" value="1"/>
</dbReference>
<sequence>MNGNTTAGTNLDTVRRHNLSTVLGMVHRGGPLARSALTQATGLNRSTTGALVAELVEYGLVRERDPETSNRVGRPSPVVAADGRVVALAVNPEIDAVTVGVVGLDATVHRRVRFPTGDVPTAQEAAAIAAAVIDGLRPDLAAARRVVGIGVAVPGLVREEDGVVRLAPHLEWAEEPFAAELAAATGYPVLAANDASLGANAERLFGAGRGASDVVYLNGGASGIGAGVIVRGEPLTGISGYAGELGHTLVNSAGIRCHCGAIGCLETEVSQRALLGVLGMRAADGEELSRALTAAVAAGDTAVTAEVDRQLGFLATALRNATNVFAPELIVLGGFLGALHALAPERLPQLVSDQALAASAERLRIVRAELGGDILMIGAAELAFGPLLAAPAPAPAPVPAPPAP</sequence>
<organism evidence="2 3">
    <name type="scientific">Leifsonia naganoensis</name>
    <dbReference type="NCBI Taxonomy" id="150025"/>
    <lineage>
        <taxon>Bacteria</taxon>
        <taxon>Bacillati</taxon>
        <taxon>Actinomycetota</taxon>
        <taxon>Actinomycetes</taxon>
        <taxon>Micrococcales</taxon>
        <taxon>Microbacteriaceae</taxon>
        <taxon>Leifsonia</taxon>
    </lineage>
</organism>
<dbReference type="EMBL" id="JACCHJ010000001">
    <property type="protein sequence ID" value="NYK08929.1"/>
    <property type="molecule type" value="Genomic_DNA"/>
</dbReference>
<dbReference type="Proteomes" id="UP000521075">
    <property type="component" value="Unassembled WGS sequence"/>
</dbReference>
<accession>A0A853DN48</accession>
<comment type="similarity">
    <text evidence="1">Belongs to the ROK (NagC/XylR) family.</text>
</comment>
<reference evidence="2 3" key="1">
    <citation type="submission" date="2020-07" db="EMBL/GenBank/DDBJ databases">
        <title>Sequencing the genomes of 1000 actinobacteria strains.</title>
        <authorList>
            <person name="Klenk H.-P."/>
        </authorList>
    </citation>
    <scope>NUCLEOTIDE SEQUENCE [LARGE SCALE GENOMIC DNA]</scope>
    <source>
        <strain evidence="2 3">DSM 15166</strain>
    </source>
</reference>
<dbReference type="SUPFAM" id="SSF53067">
    <property type="entry name" value="Actin-like ATPase domain"/>
    <property type="match status" value="1"/>
</dbReference>
<dbReference type="InterPro" id="IPR036388">
    <property type="entry name" value="WH-like_DNA-bd_sf"/>
</dbReference>
<evidence type="ECO:0000256" key="1">
    <source>
        <dbReference type="ARBA" id="ARBA00006479"/>
    </source>
</evidence>
<dbReference type="Gene3D" id="3.30.420.40">
    <property type="match status" value="2"/>
</dbReference>
<dbReference type="AlphaFoldDB" id="A0A853DN48"/>
<proteinExistence type="inferred from homology"/>
<evidence type="ECO:0000313" key="3">
    <source>
        <dbReference type="Proteomes" id="UP000521075"/>
    </source>
</evidence>
<dbReference type="RefSeq" id="WP_179699990.1">
    <property type="nucleotide sequence ID" value="NZ_JACCHJ010000001.1"/>
</dbReference>
<dbReference type="Gene3D" id="1.10.10.10">
    <property type="entry name" value="Winged helix-like DNA-binding domain superfamily/Winged helix DNA-binding domain"/>
    <property type="match status" value="1"/>
</dbReference>